<dbReference type="AlphaFoldDB" id="A0AAV1Y7T5"/>
<protein>
    <submittedName>
        <fullName evidence="2">Uncharacterized protein</fullName>
    </submittedName>
</protein>
<gene>
    <name evidence="2" type="ORF">LLUT_LOCUS30219</name>
</gene>
<feature type="region of interest" description="Disordered" evidence="1">
    <location>
        <begin position="82"/>
        <end position="160"/>
    </location>
</feature>
<dbReference type="EMBL" id="CAXHTB010000021">
    <property type="protein sequence ID" value="CAL0329159.1"/>
    <property type="molecule type" value="Genomic_DNA"/>
</dbReference>
<dbReference type="Proteomes" id="UP001497480">
    <property type="component" value="Unassembled WGS sequence"/>
</dbReference>
<feature type="compositionally biased region" description="Low complexity" evidence="1">
    <location>
        <begin position="119"/>
        <end position="130"/>
    </location>
</feature>
<feature type="region of interest" description="Disordered" evidence="1">
    <location>
        <begin position="1"/>
        <end position="23"/>
    </location>
</feature>
<sequence>MKLQQRDNSKYQTGNGTTSFNIEPSTYQSFINDQIRAIQWSRLKQKQVLSLKQKLSAYRESGAQIPNQYESNEHMMRFQKKGEGVSVESGNVRRRTNPIRHDPLPQQTGSGMHALFLDGSGSSGASRGTGVFLPRGGTSAPSKRPGSEEKHFTIGIFTTR</sequence>
<dbReference type="PANTHER" id="PTHR33356">
    <property type="entry name" value="TIP41-LIKE PROTEIN"/>
    <property type="match status" value="1"/>
</dbReference>
<feature type="compositionally biased region" description="Polar residues" evidence="1">
    <location>
        <begin position="10"/>
        <end position="23"/>
    </location>
</feature>
<organism evidence="2 3">
    <name type="scientific">Lupinus luteus</name>
    <name type="common">European yellow lupine</name>
    <dbReference type="NCBI Taxonomy" id="3873"/>
    <lineage>
        <taxon>Eukaryota</taxon>
        <taxon>Viridiplantae</taxon>
        <taxon>Streptophyta</taxon>
        <taxon>Embryophyta</taxon>
        <taxon>Tracheophyta</taxon>
        <taxon>Spermatophyta</taxon>
        <taxon>Magnoliopsida</taxon>
        <taxon>eudicotyledons</taxon>
        <taxon>Gunneridae</taxon>
        <taxon>Pentapetalae</taxon>
        <taxon>rosids</taxon>
        <taxon>fabids</taxon>
        <taxon>Fabales</taxon>
        <taxon>Fabaceae</taxon>
        <taxon>Papilionoideae</taxon>
        <taxon>50 kb inversion clade</taxon>
        <taxon>genistoids sensu lato</taxon>
        <taxon>core genistoids</taxon>
        <taxon>Genisteae</taxon>
        <taxon>Lupinus</taxon>
    </lineage>
</organism>
<evidence type="ECO:0000256" key="1">
    <source>
        <dbReference type="SAM" id="MobiDB-lite"/>
    </source>
</evidence>
<accession>A0AAV1Y7T5</accession>
<evidence type="ECO:0000313" key="2">
    <source>
        <dbReference type="EMBL" id="CAL0329159.1"/>
    </source>
</evidence>
<dbReference type="PANTHER" id="PTHR33356:SF16">
    <property type="entry name" value="G PATCH DOMAIN PROTEIN"/>
    <property type="match status" value="1"/>
</dbReference>
<evidence type="ECO:0000313" key="3">
    <source>
        <dbReference type="Proteomes" id="UP001497480"/>
    </source>
</evidence>
<name>A0AAV1Y7T5_LUPLU</name>
<keyword evidence="3" id="KW-1185">Reference proteome</keyword>
<proteinExistence type="predicted"/>
<reference evidence="2 3" key="1">
    <citation type="submission" date="2024-03" db="EMBL/GenBank/DDBJ databases">
        <authorList>
            <person name="Martinez-Hernandez J."/>
        </authorList>
    </citation>
    <scope>NUCLEOTIDE SEQUENCE [LARGE SCALE GENOMIC DNA]</scope>
</reference>
<comment type="caution">
    <text evidence="2">The sequence shown here is derived from an EMBL/GenBank/DDBJ whole genome shotgun (WGS) entry which is preliminary data.</text>
</comment>